<dbReference type="EnsemblMetazoa" id="XM_038220008.1">
    <property type="protein sequence ID" value="XP_038075936.1"/>
    <property type="gene ID" value="LOC119743598"/>
</dbReference>
<dbReference type="RefSeq" id="XP_038075936.1">
    <property type="nucleotide sequence ID" value="XM_038220008.1"/>
</dbReference>
<dbReference type="Proteomes" id="UP000887568">
    <property type="component" value="Unplaced"/>
</dbReference>
<evidence type="ECO:0000256" key="1">
    <source>
        <dbReference type="SAM" id="SignalP"/>
    </source>
</evidence>
<organism evidence="2 3">
    <name type="scientific">Patiria miniata</name>
    <name type="common">Bat star</name>
    <name type="synonym">Asterina miniata</name>
    <dbReference type="NCBI Taxonomy" id="46514"/>
    <lineage>
        <taxon>Eukaryota</taxon>
        <taxon>Metazoa</taxon>
        <taxon>Echinodermata</taxon>
        <taxon>Eleutherozoa</taxon>
        <taxon>Asterozoa</taxon>
        <taxon>Asteroidea</taxon>
        <taxon>Valvatacea</taxon>
        <taxon>Valvatida</taxon>
        <taxon>Asterinidae</taxon>
        <taxon>Patiria</taxon>
    </lineage>
</organism>
<reference evidence="2" key="1">
    <citation type="submission" date="2022-11" db="UniProtKB">
        <authorList>
            <consortium name="EnsemblMetazoa"/>
        </authorList>
    </citation>
    <scope>IDENTIFICATION</scope>
</reference>
<dbReference type="GeneID" id="119743598"/>
<dbReference type="OMA" id="IQTECEG"/>
<feature type="chain" id="PRO_5037248683" evidence="1">
    <location>
        <begin position="22"/>
        <end position="163"/>
    </location>
</feature>
<accession>A0A914BJD2</accession>
<protein>
    <submittedName>
        <fullName evidence="2">Uncharacterized protein</fullName>
    </submittedName>
</protein>
<evidence type="ECO:0000313" key="2">
    <source>
        <dbReference type="EnsemblMetazoa" id="XP_038075936.1"/>
    </source>
</evidence>
<evidence type="ECO:0000313" key="3">
    <source>
        <dbReference type="Proteomes" id="UP000887568"/>
    </source>
</evidence>
<name>A0A914BJD2_PATMI</name>
<dbReference type="AlphaFoldDB" id="A0A914BJD2"/>
<proteinExistence type="predicted"/>
<keyword evidence="3" id="KW-1185">Reference proteome</keyword>
<dbReference type="OrthoDB" id="10164066at2759"/>
<keyword evidence="1" id="KW-0732">Signal</keyword>
<sequence length="163" mass="18534">MFRFLTVSLALCLILTGAVSAQFRKNQENQEKELLTRLIHELKEIKEVKREECNGNLKDLDKKLWYCYGRICSYEVLDGERILDVEYDERGDTTITINVRDKDYKKLDSKSETDFSLPFSMALSSGGTDYLVTVSAVTAAPDNEGYTMSACVDLSPNETYNTD</sequence>
<feature type="signal peptide" evidence="1">
    <location>
        <begin position="1"/>
        <end position="21"/>
    </location>
</feature>